<dbReference type="SFLD" id="SFLDG01066">
    <property type="entry name" value="organic_radical-activating_enz"/>
    <property type="match status" value="1"/>
</dbReference>
<keyword evidence="4" id="KW-0479">Metal-binding</keyword>
<dbReference type="PANTHER" id="PTHR30352:SF2">
    <property type="entry name" value="ANAEROBIC RIBONUCLEOSIDE-TRIPHOSPHATE REDUCTASE-ACTIVATING PROTEIN"/>
    <property type="match status" value="1"/>
</dbReference>
<dbReference type="EMBL" id="CP059572">
    <property type="protein sequence ID" value="QXJ22435.1"/>
    <property type="molecule type" value="Genomic_DNA"/>
</dbReference>
<organism evidence="7 8">
    <name type="scientific">Actinomadura graeca</name>
    <dbReference type="NCBI Taxonomy" id="2750812"/>
    <lineage>
        <taxon>Bacteria</taxon>
        <taxon>Bacillati</taxon>
        <taxon>Actinomycetota</taxon>
        <taxon>Actinomycetes</taxon>
        <taxon>Streptosporangiales</taxon>
        <taxon>Thermomonosporaceae</taxon>
        <taxon>Actinomadura</taxon>
    </lineage>
</organism>
<name>A0ABX8QUD4_9ACTN</name>
<comment type="cofactor">
    <cofactor evidence="1">
        <name>[4Fe-4S] cluster</name>
        <dbReference type="ChEBI" id="CHEBI:49883"/>
    </cofactor>
</comment>
<dbReference type="SFLD" id="SFLDG01063">
    <property type="entry name" value="activating_enzymes__group_1"/>
    <property type="match status" value="1"/>
</dbReference>
<evidence type="ECO:0000313" key="8">
    <source>
        <dbReference type="Proteomes" id="UP001049518"/>
    </source>
</evidence>
<evidence type="ECO:0000256" key="1">
    <source>
        <dbReference type="ARBA" id="ARBA00001966"/>
    </source>
</evidence>
<protein>
    <submittedName>
        <fullName evidence="7">Radical SAM protein</fullName>
    </submittedName>
</protein>
<dbReference type="InterPro" id="IPR007197">
    <property type="entry name" value="rSAM"/>
</dbReference>
<keyword evidence="5" id="KW-0408">Iron</keyword>
<keyword evidence="2" id="KW-0004">4Fe-4S</keyword>
<dbReference type="Gene3D" id="3.20.20.70">
    <property type="entry name" value="Aldolase class I"/>
    <property type="match status" value="1"/>
</dbReference>
<dbReference type="InterPro" id="IPR013785">
    <property type="entry name" value="Aldolase_TIM"/>
</dbReference>
<reference evidence="7" key="1">
    <citation type="submission" date="2020-07" db="EMBL/GenBank/DDBJ databases">
        <authorList>
            <person name="Tarantini F.S."/>
            <person name="Hong K.W."/>
            <person name="Chan K.G."/>
        </authorList>
    </citation>
    <scope>NUCLEOTIDE SEQUENCE</scope>
    <source>
        <strain evidence="7">32-07</strain>
    </source>
</reference>
<evidence type="ECO:0000313" key="7">
    <source>
        <dbReference type="EMBL" id="QXJ22435.1"/>
    </source>
</evidence>
<keyword evidence="3" id="KW-0949">S-adenosyl-L-methionine</keyword>
<evidence type="ECO:0000256" key="3">
    <source>
        <dbReference type="ARBA" id="ARBA00022691"/>
    </source>
</evidence>
<dbReference type="Proteomes" id="UP001049518">
    <property type="component" value="Chromosome"/>
</dbReference>
<keyword evidence="6" id="KW-0411">Iron-sulfur</keyword>
<evidence type="ECO:0000256" key="6">
    <source>
        <dbReference type="ARBA" id="ARBA00023014"/>
    </source>
</evidence>
<evidence type="ECO:0000256" key="5">
    <source>
        <dbReference type="ARBA" id="ARBA00023004"/>
    </source>
</evidence>
<dbReference type="SFLD" id="SFLDF00299">
    <property type="entry name" value="anaerobic_ribonucleoside-triph"/>
    <property type="match status" value="1"/>
</dbReference>
<evidence type="ECO:0000256" key="4">
    <source>
        <dbReference type="ARBA" id="ARBA00022723"/>
    </source>
</evidence>
<dbReference type="Pfam" id="PF13353">
    <property type="entry name" value="Fer4_12"/>
    <property type="match status" value="1"/>
</dbReference>
<sequence length="221" mass="23042">MLNVAETCVGTRALGPGMRSAVWVQGCPFRCPGCLAPEWIPDRPARAVAPADLAAELLADPRVTGLTFSGGEPMEQAAGLAEVARLARRDRSGLTLICFTGYRLERLRSRPPGDGVAALLAEADVLIDGLYVAARDDDRGLRGSSNQRVHHLTGRLRDAAEVLATGPRKIEIRVRAGAALYVGVPSRALAAAYPPVARGDGRDAMTVPGALAGGAGEGSAR</sequence>
<dbReference type="PANTHER" id="PTHR30352">
    <property type="entry name" value="PYRUVATE FORMATE-LYASE-ACTIVATING ENZYME"/>
    <property type="match status" value="1"/>
</dbReference>
<evidence type="ECO:0000256" key="2">
    <source>
        <dbReference type="ARBA" id="ARBA00022485"/>
    </source>
</evidence>
<dbReference type="InterPro" id="IPR012837">
    <property type="entry name" value="NrdG"/>
</dbReference>
<proteinExistence type="predicted"/>
<gene>
    <name evidence="7" type="ORF">AGRA3207_003431</name>
</gene>
<dbReference type="InterPro" id="IPR034457">
    <property type="entry name" value="Organic_radical-activating"/>
</dbReference>
<accession>A0ABX8QUD4</accession>
<dbReference type="InterPro" id="IPR058240">
    <property type="entry name" value="rSAM_sf"/>
</dbReference>
<dbReference type="SUPFAM" id="SSF102114">
    <property type="entry name" value="Radical SAM enzymes"/>
    <property type="match status" value="1"/>
</dbReference>
<keyword evidence="8" id="KW-1185">Reference proteome</keyword>
<dbReference type="CDD" id="cd01335">
    <property type="entry name" value="Radical_SAM"/>
    <property type="match status" value="1"/>
</dbReference>
<dbReference type="SFLD" id="SFLDS00029">
    <property type="entry name" value="Radical_SAM"/>
    <property type="match status" value="1"/>
</dbReference>